<comment type="caution">
    <text evidence="1">The sequence shown here is derived from an EMBL/GenBank/DDBJ whole genome shotgun (WGS) entry which is preliminary data.</text>
</comment>
<evidence type="ECO:0000313" key="2">
    <source>
        <dbReference type="Proteomes" id="UP001519460"/>
    </source>
</evidence>
<gene>
    <name evidence="1" type="ORF">BaRGS_00033771</name>
</gene>
<accession>A0ABD0JJQ2</accession>
<feature type="non-terminal residue" evidence="1">
    <location>
        <position position="1"/>
    </location>
</feature>
<keyword evidence="2" id="KW-1185">Reference proteome</keyword>
<organism evidence="1 2">
    <name type="scientific">Batillaria attramentaria</name>
    <dbReference type="NCBI Taxonomy" id="370345"/>
    <lineage>
        <taxon>Eukaryota</taxon>
        <taxon>Metazoa</taxon>
        <taxon>Spiralia</taxon>
        <taxon>Lophotrochozoa</taxon>
        <taxon>Mollusca</taxon>
        <taxon>Gastropoda</taxon>
        <taxon>Caenogastropoda</taxon>
        <taxon>Sorbeoconcha</taxon>
        <taxon>Cerithioidea</taxon>
        <taxon>Batillariidae</taxon>
        <taxon>Batillaria</taxon>
    </lineage>
</organism>
<reference evidence="1 2" key="1">
    <citation type="journal article" date="2023" name="Sci. Data">
        <title>Genome assembly of the Korean intertidal mud-creeper Batillaria attramentaria.</title>
        <authorList>
            <person name="Patra A.K."/>
            <person name="Ho P.T."/>
            <person name="Jun S."/>
            <person name="Lee S.J."/>
            <person name="Kim Y."/>
            <person name="Won Y.J."/>
        </authorList>
    </citation>
    <scope>NUCLEOTIDE SEQUENCE [LARGE SCALE GENOMIC DNA]</scope>
    <source>
        <strain evidence="1">Wonlab-2016</strain>
    </source>
</reference>
<dbReference type="Proteomes" id="UP001519460">
    <property type="component" value="Unassembled WGS sequence"/>
</dbReference>
<name>A0ABD0JJQ2_9CAEN</name>
<evidence type="ECO:0000313" key="1">
    <source>
        <dbReference type="EMBL" id="KAK7474960.1"/>
    </source>
</evidence>
<protein>
    <submittedName>
        <fullName evidence="1">Uncharacterized protein</fullName>
    </submittedName>
</protein>
<proteinExistence type="predicted"/>
<dbReference type="EMBL" id="JACVVK020000419">
    <property type="protein sequence ID" value="KAK7474960.1"/>
    <property type="molecule type" value="Genomic_DNA"/>
</dbReference>
<dbReference type="AlphaFoldDB" id="A0ABD0JJQ2"/>
<sequence length="60" mass="6994">FNEIYGVLKTAFIELDIKPAEQRLKELRDQKIAEMEEKAESIVSMKLSRLSVCLNYNPHL</sequence>